<evidence type="ECO:0000256" key="1">
    <source>
        <dbReference type="ARBA" id="ARBA00022741"/>
    </source>
</evidence>
<dbReference type="InterPro" id="IPR002035">
    <property type="entry name" value="VWF_A"/>
</dbReference>
<dbReference type="SUPFAM" id="SSF53300">
    <property type="entry name" value="vWA-like"/>
    <property type="match status" value="1"/>
</dbReference>
<feature type="compositionally biased region" description="Basic and acidic residues" evidence="3">
    <location>
        <begin position="772"/>
        <end position="785"/>
    </location>
</feature>
<dbReference type="GO" id="GO:0005524">
    <property type="term" value="F:ATP binding"/>
    <property type="evidence" value="ECO:0007669"/>
    <property type="project" value="UniProtKB-KW"/>
</dbReference>
<feature type="compositionally biased region" description="Acidic residues" evidence="3">
    <location>
        <begin position="725"/>
        <end position="739"/>
    </location>
</feature>
<dbReference type="Pfam" id="PF00092">
    <property type="entry name" value="VWA"/>
    <property type="match status" value="1"/>
</dbReference>
<dbReference type="Ensembl" id="ENSEBUT00000015463.1">
    <property type="protein sequence ID" value="ENSEBUP00000014887.1"/>
    <property type="gene ID" value="ENSEBUG00000009386.1"/>
</dbReference>
<feature type="compositionally biased region" description="Acidic residues" evidence="3">
    <location>
        <begin position="614"/>
        <end position="630"/>
    </location>
</feature>
<keyword evidence="1" id="KW-0547">Nucleotide-binding</keyword>
<dbReference type="GeneTree" id="ENSGT00550000074802"/>
<dbReference type="InterPro" id="IPR036465">
    <property type="entry name" value="vWFA_dom_sf"/>
</dbReference>
<feature type="compositionally biased region" description="Acidic residues" evidence="3">
    <location>
        <begin position="407"/>
        <end position="423"/>
    </location>
</feature>
<keyword evidence="2" id="KW-0067">ATP-binding</keyword>
<evidence type="ECO:0000259" key="4">
    <source>
        <dbReference type="PROSITE" id="PS50234"/>
    </source>
</evidence>
<reference evidence="5" key="2">
    <citation type="submission" date="2025-09" db="UniProtKB">
        <authorList>
            <consortium name="Ensembl"/>
        </authorList>
    </citation>
    <scope>IDENTIFICATION</scope>
</reference>
<dbReference type="AlphaFoldDB" id="A0A8C4QG58"/>
<evidence type="ECO:0000313" key="5">
    <source>
        <dbReference type="Ensembl" id="ENSEBUP00000014887.1"/>
    </source>
</evidence>
<feature type="compositionally biased region" description="Basic and acidic residues" evidence="3">
    <location>
        <begin position="370"/>
        <end position="406"/>
    </location>
</feature>
<dbReference type="PANTHER" id="PTHR48103:SF2">
    <property type="entry name" value="MIDASIN"/>
    <property type="match status" value="1"/>
</dbReference>
<dbReference type="GO" id="GO:0000027">
    <property type="term" value="P:ribosomal large subunit assembly"/>
    <property type="evidence" value="ECO:0007669"/>
    <property type="project" value="TreeGrafter"/>
</dbReference>
<feature type="compositionally biased region" description="Basic and acidic residues" evidence="3">
    <location>
        <begin position="434"/>
        <end position="456"/>
    </location>
</feature>
<proteinExistence type="predicted"/>
<organism evidence="5 6">
    <name type="scientific">Eptatretus burgeri</name>
    <name type="common">Inshore hagfish</name>
    <dbReference type="NCBI Taxonomy" id="7764"/>
    <lineage>
        <taxon>Eukaryota</taxon>
        <taxon>Metazoa</taxon>
        <taxon>Chordata</taxon>
        <taxon>Craniata</taxon>
        <taxon>Vertebrata</taxon>
        <taxon>Cyclostomata</taxon>
        <taxon>Myxini</taxon>
        <taxon>Myxiniformes</taxon>
        <taxon>Myxinidae</taxon>
        <taxon>Eptatretinae</taxon>
        <taxon>Eptatretus</taxon>
    </lineage>
</organism>
<reference evidence="5" key="1">
    <citation type="submission" date="2025-08" db="UniProtKB">
        <authorList>
            <consortium name="Ensembl"/>
        </authorList>
    </citation>
    <scope>IDENTIFICATION</scope>
</reference>
<name>A0A8C4QG58_EPTBU</name>
<evidence type="ECO:0000256" key="2">
    <source>
        <dbReference type="ARBA" id="ARBA00022840"/>
    </source>
</evidence>
<dbReference type="Proteomes" id="UP000694388">
    <property type="component" value="Unplaced"/>
</dbReference>
<dbReference type="GO" id="GO:0030687">
    <property type="term" value="C:preribosome, large subunit precursor"/>
    <property type="evidence" value="ECO:0007669"/>
    <property type="project" value="TreeGrafter"/>
</dbReference>
<feature type="region of interest" description="Disordered" evidence="3">
    <location>
        <begin position="321"/>
        <end position="926"/>
    </location>
</feature>
<feature type="compositionally biased region" description="Polar residues" evidence="3">
    <location>
        <begin position="791"/>
        <end position="800"/>
    </location>
</feature>
<feature type="compositionally biased region" description="Basic and acidic residues" evidence="3">
    <location>
        <begin position="689"/>
        <end position="703"/>
    </location>
</feature>
<dbReference type="GO" id="GO:0005634">
    <property type="term" value="C:nucleus"/>
    <property type="evidence" value="ECO:0007669"/>
    <property type="project" value="TreeGrafter"/>
</dbReference>
<evidence type="ECO:0000313" key="6">
    <source>
        <dbReference type="Proteomes" id="UP000694388"/>
    </source>
</evidence>
<feature type="compositionally biased region" description="Basic and acidic residues" evidence="3">
    <location>
        <begin position="740"/>
        <end position="763"/>
    </location>
</feature>
<dbReference type="FunFam" id="3.40.50.410:FF:000028">
    <property type="entry name" value="Midasin"/>
    <property type="match status" value="1"/>
</dbReference>
<feature type="compositionally biased region" description="Acidic residues" evidence="3">
    <location>
        <begin position="903"/>
        <end position="912"/>
    </location>
</feature>
<protein>
    <recommendedName>
        <fullName evidence="4">VWFA domain-containing protein</fullName>
    </recommendedName>
</protein>
<feature type="compositionally biased region" description="Basic and acidic residues" evidence="3">
    <location>
        <begin position="569"/>
        <end position="590"/>
    </location>
</feature>
<dbReference type="Gene3D" id="3.40.50.410">
    <property type="entry name" value="von Willebrand factor, type A domain"/>
    <property type="match status" value="1"/>
</dbReference>
<dbReference type="PROSITE" id="PS50234">
    <property type="entry name" value="VWFA"/>
    <property type="match status" value="1"/>
</dbReference>
<dbReference type="GO" id="GO:0000055">
    <property type="term" value="P:ribosomal large subunit export from nucleus"/>
    <property type="evidence" value="ECO:0007669"/>
    <property type="project" value="TreeGrafter"/>
</dbReference>
<evidence type="ECO:0000256" key="3">
    <source>
        <dbReference type="SAM" id="MobiDB-lite"/>
    </source>
</evidence>
<feature type="compositionally biased region" description="Basic and acidic residues" evidence="3">
    <location>
        <begin position="467"/>
        <end position="518"/>
    </location>
</feature>
<sequence>MQLLLLCCPTLDDNSLVNFSQTVTLAEDTVSTCGLDLGPVRAVPSVLMPMVCNLRKGDPSWDRTTRVVKDLICETQRLRQPLEESRATTKCNFIAWASVTHWMEGVTTLTEGLRDLHNLFVLPAEARPGPWDSSSSIAQSLNFVLDQITVTTEDFQIWRDKVSLAGGRHLPREDFRNDLDNFISLVLCVIQSLIKKKRDSEFEVDDATKERLGELADGHITRTIMENMKLEISLLSMPRVISSLSSLLEPTKIADFSSEVVFDCASGLATILPLLWTYYNLVSYYMVLALASHRTSAKLLTSLLAIFTQLMQKGFCQPEELSDEGTAHEGGTQFVDIEGGGIGEGEGTKDVSEQIETEDQLENTTTPGQDTEKEPTTKDLPDEDHAVEMSEDFDGRLHDADERKEGEEEANESEESDGSEEELEKQMGDLGDGETEKLDERLWGDDDKEEDGKGGETEETGPGAGEQESKLVPKDDNSDDQSKQKEKHEEDKKNQKNEDEGNEEKMENDDNMHEQIDEREYDDTETDPYHGGPDPPQPEPFDLPETLDLDSGEESGREENEPEVDPFDIEEKQSEVREHEGQQTEDKVGDEGEVETEGEAAQSMDDGGEKHQEEDEEKIDDGEEKQEEAENGDKEGIDGEQQEEASEEMDEKDDETNGVKSTLQDDLPTQPPEPKQEGQGEGDAEWDEREERGPADYETKSRTGEQSLQSELARERAGISTEEAQGSEELGDGNAESDEAEGHACERKTRFTHLDSNHTDSRQYKRKPGFVDQDRTLASQEDRVSKRLKTIPSSDQNPPSSEEGKQPPIEAEQYQHVTEADGQFDKATWDAATIEQQQQCDGEGNEQEEEQTEGMEEVPEDTDEQDLEGAPEHVQSSKVLKNNKERPSDGEQGAEEVGKELDGIEEITEDQENSTKSSRGKESTFHTAVLPLPEATPLREREELRRELQEQLEAWGSQPFIQEEAAMVETWRRYLQLTAPLAQHLCEQLRLVLEPTQAAELRGDYRTGKRLNMRKVIPYIASQFRKDKIWLRRTKPSKRTYQVCLAIDDSSSMMGNQSKQLAFESLAVIGSALGLLEVGQVSVCSFGEDVQLLHPFHEPFTEQAGARILQRCSFQQRQTRVAQFLEAVIGMFSSARWSSLHRTTAHPETSQLLLVVSDGRGLFLEGRRRVEMAVQAARQAQIFVIFVILDNPDSQHSVVDIRVPIFGKPGEPPEIRSYLEEFPFPFYLILRDATALPTTLGDALRQWFELVTNM</sequence>
<feature type="compositionally biased region" description="Acidic residues" evidence="3">
    <location>
        <begin position="638"/>
        <end position="656"/>
    </location>
</feature>
<dbReference type="OMA" id="HITRTIM"/>
<feature type="domain" description="VWFA" evidence="4">
    <location>
        <begin position="1042"/>
        <end position="1244"/>
    </location>
</feature>
<dbReference type="PANTHER" id="PTHR48103">
    <property type="entry name" value="MIDASIN-RELATED"/>
    <property type="match status" value="1"/>
</dbReference>
<accession>A0A8C4QG58</accession>
<keyword evidence="6" id="KW-1185">Reference proteome</keyword>
<feature type="compositionally biased region" description="Acidic residues" evidence="3">
    <location>
        <begin position="843"/>
        <end position="869"/>
    </location>
</feature>
<dbReference type="CDD" id="cd01460">
    <property type="entry name" value="vWA_midasin"/>
    <property type="match status" value="1"/>
</dbReference>